<protein>
    <submittedName>
        <fullName evidence="1">Uncharacterized protein</fullName>
    </submittedName>
</protein>
<dbReference type="Proteomes" id="UP000886520">
    <property type="component" value="Chromosome 4"/>
</dbReference>
<evidence type="ECO:0000313" key="2">
    <source>
        <dbReference type="Proteomes" id="UP000886520"/>
    </source>
</evidence>
<name>A0A9D4V876_ADICA</name>
<reference evidence="1" key="1">
    <citation type="submission" date="2021-01" db="EMBL/GenBank/DDBJ databases">
        <title>Adiantum capillus-veneris genome.</title>
        <authorList>
            <person name="Fang Y."/>
            <person name="Liao Q."/>
        </authorList>
    </citation>
    <scope>NUCLEOTIDE SEQUENCE</scope>
    <source>
        <strain evidence="1">H3</strain>
        <tissue evidence="1">Leaf</tissue>
    </source>
</reference>
<dbReference type="AlphaFoldDB" id="A0A9D4V876"/>
<dbReference type="EMBL" id="JABFUD020000004">
    <property type="protein sequence ID" value="KAI5081006.1"/>
    <property type="molecule type" value="Genomic_DNA"/>
</dbReference>
<keyword evidence="2" id="KW-1185">Reference proteome</keyword>
<proteinExistence type="predicted"/>
<sequence length="247" mass="28381">MLPSQGFELAPCKHHDGPVRRQLLCMGSIHLGLEIAVTVSVPLREPVVVHFCCGCKCNVKGWPSIYKCCTRYLLYQSGFVEDSCRNCRHLDSEQWSLTYRDRQLQYVLRAPLLQIYRKISLIELWDIVLLENLHWGGTKLACFSYLQGTVCSCLYVHQLNKSLQDLVMSRIVLPQYELVECFISKFVWKLAFFFRWVDEFKSLSSAQAACFNKSNMITRTASEHQHAHALLPSAMPCTHKLLAPKPP</sequence>
<comment type="caution">
    <text evidence="1">The sequence shown here is derived from an EMBL/GenBank/DDBJ whole genome shotgun (WGS) entry which is preliminary data.</text>
</comment>
<accession>A0A9D4V876</accession>
<evidence type="ECO:0000313" key="1">
    <source>
        <dbReference type="EMBL" id="KAI5081006.1"/>
    </source>
</evidence>
<organism evidence="1 2">
    <name type="scientific">Adiantum capillus-veneris</name>
    <name type="common">Maidenhair fern</name>
    <dbReference type="NCBI Taxonomy" id="13818"/>
    <lineage>
        <taxon>Eukaryota</taxon>
        <taxon>Viridiplantae</taxon>
        <taxon>Streptophyta</taxon>
        <taxon>Embryophyta</taxon>
        <taxon>Tracheophyta</taxon>
        <taxon>Polypodiopsida</taxon>
        <taxon>Polypodiidae</taxon>
        <taxon>Polypodiales</taxon>
        <taxon>Pteridineae</taxon>
        <taxon>Pteridaceae</taxon>
        <taxon>Vittarioideae</taxon>
        <taxon>Adiantum</taxon>
    </lineage>
</organism>
<gene>
    <name evidence="1" type="ORF">GOP47_0004189</name>
</gene>